<sequence>MQHRPATYQDAVTKSRYGRKTWIVYRDKLGKQIIGRWSTDHVRSALLAGGTKVRFTLIMHGIPHLMNWRMGLIMLRNARVGVTP</sequence>
<organism evidence="1 2">
    <name type="scientific">Camelimonas fluminis</name>
    <dbReference type="NCBI Taxonomy" id="1576911"/>
    <lineage>
        <taxon>Bacteria</taxon>
        <taxon>Pseudomonadati</taxon>
        <taxon>Pseudomonadota</taxon>
        <taxon>Alphaproteobacteria</taxon>
        <taxon>Hyphomicrobiales</taxon>
        <taxon>Chelatococcaceae</taxon>
        <taxon>Camelimonas</taxon>
    </lineage>
</organism>
<reference evidence="2" key="1">
    <citation type="journal article" date="2019" name="Int. J. Syst. Evol. Microbiol.">
        <title>The Global Catalogue of Microorganisms (GCM) 10K type strain sequencing project: providing services to taxonomists for standard genome sequencing and annotation.</title>
        <authorList>
            <consortium name="The Broad Institute Genomics Platform"/>
            <consortium name="The Broad Institute Genome Sequencing Center for Infectious Disease"/>
            <person name="Wu L."/>
            <person name="Ma J."/>
        </authorList>
    </citation>
    <scope>NUCLEOTIDE SEQUENCE [LARGE SCALE GENOMIC DNA]</scope>
    <source>
        <strain evidence="2">KCTC 42282</strain>
    </source>
</reference>
<evidence type="ECO:0000313" key="1">
    <source>
        <dbReference type="EMBL" id="MFC3636059.1"/>
    </source>
</evidence>
<accession>A0ABV7UD68</accession>
<dbReference type="RefSeq" id="WP_191321199.1">
    <property type="nucleotide sequence ID" value="NZ_BNCG01000049.1"/>
</dbReference>
<evidence type="ECO:0000313" key="2">
    <source>
        <dbReference type="Proteomes" id="UP001595704"/>
    </source>
</evidence>
<proteinExistence type="predicted"/>
<gene>
    <name evidence="1" type="ORF">ACFONL_01470</name>
</gene>
<dbReference type="Proteomes" id="UP001595704">
    <property type="component" value="Unassembled WGS sequence"/>
</dbReference>
<keyword evidence="2" id="KW-1185">Reference proteome</keyword>
<comment type="caution">
    <text evidence="1">The sequence shown here is derived from an EMBL/GenBank/DDBJ whole genome shotgun (WGS) entry which is preliminary data.</text>
</comment>
<dbReference type="EMBL" id="JBHRYC010000018">
    <property type="protein sequence ID" value="MFC3636059.1"/>
    <property type="molecule type" value="Genomic_DNA"/>
</dbReference>
<name>A0ABV7UD68_9HYPH</name>
<protein>
    <submittedName>
        <fullName evidence="1">Uncharacterized protein</fullName>
    </submittedName>
</protein>